<evidence type="ECO:0000313" key="2">
    <source>
        <dbReference type="Proteomes" id="UP000031760"/>
    </source>
</evidence>
<evidence type="ECO:0000313" key="1">
    <source>
        <dbReference type="EMBL" id="BAO55081.1"/>
    </source>
</evidence>
<gene>
    <name evidence="1" type="ORF">NMS_1072</name>
</gene>
<dbReference type="KEGG" id="nmf:NMS_1072"/>
<dbReference type="HOGENOM" id="CLU_3313611_0_0_10"/>
<sequence>MRPILLVGILSNVFMILVEIQKPECYDLVNSYFAFAKAK</sequence>
<dbReference type="Proteomes" id="UP000031760">
    <property type="component" value="Chromosome"/>
</dbReference>
<dbReference type="EMBL" id="AP014548">
    <property type="protein sequence ID" value="BAO55081.1"/>
    <property type="molecule type" value="Genomic_DNA"/>
</dbReference>
<accession>W8VZS4</accession>
<protein>
    <submittedName>
        <fullName evidence="1">Uncharacterized protein</fullName>
    </submittedName>
</protein>
<organism evidence="1 2">
    <name type="scientific">Nonlabens marinus S1-08</name>
    <dbReference type="NCBI Taxonomy" id="1454201"/>
    <lineage>
        <taxon>Bacteria</taxon>
        <taxon>Pseudomonadati</taxon>
        <taxon>Bacteroidota</taxon>
        <taxon>Flavobacteriia</taxon>
        <taxon>Flavobacteriales</taxon>
        <taxon>Flavobacteriaceae</taxon>
        <taxon>Nonlabens</taxon>
    </lineage>
</organism>
<name>W8VZS4_9FLAO</name>
<proteinExistence type="predicted"/>
<keyword evidence="2" id="KW-1185">Reference proteome</keyword>
<dbReference type="AlphaFoldDB" id="W8VZS4"/>
<reference evidence="1 2" key="1">
    <citation type="journal article" date="2014" name="Proc. Natl. Acad. Sci. U.S.A.">
        <title>Functional characterization of flavobacteria rhodopsins reveals a unique class of light-driven chloride pump in bacteria.</title>
        <authorList>
            <person name="Yoshizawa S."/>
            <person name="Kumagai Y."/>
            <person name="Kim H."/>
            <person name="Ogura Y."/>
            <person name="Hayashi T."/>
            <person name="Iwasaki W."/>
            <person name="DeLong E.F."/>
            <person name="Kogure K."/>
        </authorList>
    </citation>
    <scope>NUCLEOTIDE SEQUENCE [LARGE SCALE GENOMIC DNA]</scope>
    <source>
        <strain evidence="1 2">S1-08</strain>
    </source>
</reference>